<keyword evidence="1" id="KW-0472">Membrane</keyword>
<keyword evidence="1" id="KW-0812">Transmembrane</keyword>
<dbReference type="GeneID" id="19134921"/>
<reference evidence="2 3" key="1">
    <citation type="journal article" date="2012" name="PLoS Pathog.">
        <title>Diverse lifestyles and strategies of plant pathogenesis encoded in the genomes of eighteen Dothideomycetes fungi.</title>
        <authorList>
            <person name="Ohm R.A."/>
            <person name="Feau N."/>
            <person name="Henrissat B."/>
            <person name="Schoch C.L."/>
            <person name="Horwitz B.A."/>
            <person name="Barry K.W."/>
            <person name="Condon B.J."/>
            <person name="Copeland A.C."/>
            <person name="Dhillon B."/>
            <person name="Glaser F."/>
            <person name="Hesse C.N."/>
            <person name="Kosti I."/>
            <person name="LaButti K."/>
            <person name="Lindquist E.A."/>
            <person name="Lucas S."/>
            <person name="Salamov A.A."/>
            <person name="Bradshaw R.E."/>
            <person name="Ciuffetti L."/>
            <person name="Hamelin R.C."/>
            <person name="Kema G.H.J."/>
            <person name="Lawrence C."/>
            <person name="Scott J.A."/>
            <person name="Spatafora J.W."/>
            <person name="Turgeon B.G."/>
            <person name="de Wit P.J.G.M."/>
            <person name="Zhong S."/>
            <person name="Goodwin S.B."/>
            <person name="Grigoriev I.V."/>
        </authorList>
    </citation>
    <scope>NUCLEOTIDE SEQUENCE [LARGE SCALE GENOMIC DNA]</scope>
    <source>
        <strain evidence="3">ND90Pr / ATCC 201652</strain>
    </source>
</reference>
<sequence length="154" mass="17680">MFSNKACFFPLQRNEMPSLIGSLRNAHPPQAKKMTPFSAHCILAQQIRSAGNMSIEKMQSKAKMALTCFTSRMTLIILLVTFVFLSRKRSPSRGGKAGNCDHYRLQSDKEKCSYARSLSFPVKPYLLTKKVTRRRKGEKKRMRAKERVYVCLIE</sequence>
<keyword evidence="1" id="KW-1133">Transmembrane helix</keyword>
<dbReference type="HOGENOM" id="CLU_110773_0_0_1"/>
<keyword evidence="3" id="KW-1185">Reference proteome</keyword>
<dbReference type="KEGG" id="bsc:COCSADRAFT_237877"/>
<gene>
    <name evidence="2" type="ORF">COCSADRAFT_237877</name>
</gene>
<proteinExistence type="predicted"/>
<dbReference type="Proteomes" id="UP000016934">
    <property type="component" value="Unassembled WGS sequence"/>
</dbReference>
<dbReference type="AlphaFoldDB" id="M2SV78"/>
<evidence type="ECO:0000256" key="1">
    <source>
        <dbReference type="SAM" id="Phobius"/>
    </source>
</evidence>
<evidence type="ECO:0000313" key="3">
    <source>
        <dbReference type="Proteomes" id="UP000016934"/>
    </source>
</evidence>
<organism evidence="2 3">
    <name type="scientific">Cochliobolus sativus (strain ND90Pr / ATCC 201652)</name>
    <name type="common">Common root rot and spot blotch fungus</name>
    <name type="synonym">Bipolaris sorokiniana</name>
    <dbReference type="NCBI Taxonomy" id="665912"/>
    <lineage>
        <taxon>Eukaryota</taxon>
        <taxon>Fungi</taxon>
        <taxon>Dikarya</taxon>
        <taxon>Ascomycota</taxon>
        <taxon>Pezizomycotina</taxon>
        <taxon>Dothideomycetes</taxon>
        <taxon>Pleosporomycetidae</taxon>
        <taxon>Pleosporales</taxon>
        <taxon>Pleosporineae</taxon>
        <taxon>Pleosporaceae</taxon>
        <taxon>Bipolaris</taxon>
    </lineage>
</organism>
<dbReference type="EMBL" id="KB445649">
    <property type="protein sequence ID" value="EMD60971.1"/>
    <property type="molecule type" value="Genomic_DNA"/>
</dbReference>
<feature type="transmembrane region" description="Helical" evidence="1">
    <location>
        <begin position="64"/>
        <end position="85"/>
    </location>
</feature>
<accession>M2SV78</accession>
<name>M2SV78_COCSN</name>
<dbReference type="OrthoDB" id="10433264at2759"/>
<evidence type="ECO:0000313" key="2">
    <source>
        <dbReference type="EMBL" id="EMD60971.1"/>
    </source>
</evidence>
<protein>
    <submittedName>
        <fullName evidence="2">Uncharacterized protein</fullName>
    </submittedName>
</protein>
<reference evidence="3" key="2">
    <citation type="journal article" date="2013" name="PLoS Genet.">
        <title>Comparative genome structure, secondary metabolite, and effector coding capacity across Cochliobolus pathogens.</title>
        <authorList>
            <person name="Condon B.J."/>
            <person name="Leng Y."/>
            <person name="Wu D."/>
            <person name="Bushley K.E."/>
            <person name="Ohm R.A."/>
            <person name="Otillar R."/>
            <person name="Martin J."/>
            <person name="Schackwitz W."/>
            <person name="Grimwood J."/>
            <person name="MohdZainudin N."/>
            <person name="Xue C."/>
            <person name="Wang R."/>
            <person name="Manning V.A."/>
            <person name="Dhillon B."/>
            <person name="Tu Z.J."/>
            <person name="Steffenson B.J."/>
            <person name="Salamov A."/>
            <person name="Sun H."/>
            <person name="Lowry S."/>
            <person name="LaButti K."/>
            <person name="Han J."/>
            <person name="Copeland A."/>
            <person name="Lindquist E."/>
            <person name="Barry K."/>
            <person name="Schmutz J."/>
            <person name="Baker S.E."/>
            <person name="Ciuffetti L.M."/>
            <person name="Grigoriev I.V."/>
            <person name="Zhong S."/>
            <person name="Turgeon B.G."/>
        </authorList>
    </citation>
    <scope>NUCLEOTIDE SEQUENCE [LARGE SCALE GENOMIC DNA]</scope>
    <source>
        <strain evidence="3">ND90Pr / ATCC 201652</strain>
    </source>
</reference>
<dbReference type="RefSeq" id="XP_007703330.1">
    <property type="nucleotide sequence ID" value="XM_007705140.1"/>
</dbReference>